<protein>
    <submittedName>
        <fullName evidence="2">CACTA en-spm transposon protein</fullName>
    </submittedName>
</protein>
<name>A0A5A7VDZ5_CUCMM</name>
<feature type="compositionally biased region" description="Low complexity" evidence="1">
    <location>
        <begin position="118"/>
        <end position="127"/>
    </location>
</feature>
<evidence type="ECO:0000256" key="1">
    <source>
        <dbReference type="SAM" id="MobiDB-lite"/>
    </source>
</evidence>
<dbReference type="OrthoDB" id="1921870at2759"/>
<dbReference type="Proteomes" id="UP000321393">
    <property type="component" value="Unassembled WGS sequence"/>
</dbReference>
<proteinExistence type="predicted"/>
<dbReference type="AlphaFoldDB" id="A0A5A7VDZ5"/>
<feature type="compositionally biased region" description="Polar residues" evidence="1">
    <location>
        <begin position="107"/>
        <end position="117"/>
    </location>
</feature>
<feature type="region of interest" description="Disordered" evidence="1">
    <location>
        <begin position="105"/>
        <end position="131"/>
    </location>
</feature>
<comment type="caution">
    <text evidence="2">The sequence shown here is derived from an EMBL/GenBank/DDBJ whole genome shotgun (WGS) entry which is preliminary data.</text>
</comment>
<sequence length="348" mass="39350">MPEVDDVENEHLNVLEIVVSHRVISTSRMTLCAGLTLILQLLKGRLCVVSLTTSSTMWMNTCHMQAEQETMTNDSDELRPMSFFPSDFDETDAMFLKFSEALDNPVGRSSSVSDNLGTSQPSTTPTPRRQKPISPYVVRISQVISVCMRKTFSVRYLKWADVGKEYIEVVKADLQQFFVLDFNNQAMNSGSKSFLQRQHELTKQRGEPVDCAELFQQTHVRDRMFVSQAAKDAHNQMLEFQSQPTLEGTQPLTRDEICERMLGRRSGYSKGLSLGSKPKAHRMANASSAMTSCSQSIVELQLWVALQEATLRIEQQTSNHDALVLEVEQMRKLIKDMTRAQQGPPHDP</sequence>
<organism evidence="2 3">
    <name type="scientific">Cucumis melo var. makuwa</name>
    <name type="common">Oriental melon</name>
    <dbReference type="NCBI Taxonomy" id="1194695"/>
    <lineage>
        <taxon>Eukaryota</taxon>
        <taxon>Viridiplantae</taxon>
        <taxon>Streptophyta</taxon>
        <taxon>Embryophyta</taxon>
        <taxon>Tracheophyta</taxon>
        <taxon>Spermatophyta</taxon>
        <taxon>Magnoliopsida</taxon>
        <taxon>eudicotyledons</taxon>
        <taxon>Gunneridae</taxon>
        <taxon>Pentapetalae</taxon>
        <taxon>rosids</taxon>
        <taxon>fabids</taxon>
        <taxon>Cucurbitales</taxon>
        <taxon>Cucurbitaceae</taxon>
        <taxon>Benincaseae</taxon>
        <taxon>Cucumis</taxon>
    </lineage>
</organism>
<accession>A0A5A7VDZ5</accession>
<evidence type="ECO:0000313" key="2">
    <source>
        <dbReference type="EMBL" id="KAA0066572.1"/>
    </source>
</evidence>
<reference evidence="2 3" key="1">
    <citation type="submission" date="2019-08" db="EMBL/GenBank/DDBJ databases">
        <title>Draft genome sequences of two oriental melons (Cucumis melo L. var makuwa).</title>
        <authorList>
            <person name="Kwon S.-Y."/>
        </authorList>
    </citation>
    <scope>NUCLEOTIDE SEQUENCE [LARGE SCALE GENOMIC DNA]</scope>
    <source>
        <strain evidence="3">cv. SW 3</strain>
        <tissue evidence="2">Leaf</tissue>
    </source>
</reference>
<dbReference type="Pfam" id="PF03004">
    <property type="entry name" value="Transposase_24"/>
    <property type="match status" value="1"/>
</dbReference>
<evidence type="ECO:0000313" key="3">
    <source>
        <dbReference type="Proteomes" id="UP000321393"/>
    </source>
</evidence>
<dbReference type="EMBL" id="SSTE01000887">
    <property type="protein sequence ID" value="KAA0066572.1"/>
    <property type="molecule type" value="Genomic_DNA"/>
</dbReference>
<gene>
    <name evidence="2" type="ORF">E6C27_scaffold25G001440</name>
</gene>
<dbReference type="InterPro" id="IPR004252">
    <property type="entry name" value="Probable_transposase_24"/>
</dbReference>